<sequence length="58" mass="6309">MKNISFNSIFLGYNDPFCEFYGRVICLGPLFVSDCTGARASVLCLQCMSVSGYLGSVN</sequence>
<evidence type="ECO:0000313" key="1">
    <source>
        <dbReference type="EMBL" id="JAH47362.1"/>
    </source>
</evidence>
<proteinExistence type="predicted"/>
<organism evidence="1">
    <name type="scientific">Anguilla anguilla</name>
    <name type="common">European freshwater eel</name>
    <name type="synonym">Muraena anguilla</name>
    <dbReference type="NCBI Taxonomy" id="7936"/>
    <lineage>
        <taxon>Eukaryota</taxon>
        <taxon>Metazoa</taxon>
        <taxon>Chordata</taxon>
        <taxon>Craniata</taxon>
        <taxon>Vertebrata</taxon>
        <taxon>Euteleostomi</taxon>
        <taxon>Actinopterygii</taxon>
        <taxon>Neopterygii</taxon>
        <taxon>Teleostei</taxon>
        <taxon>Anguilliformes</taxon>
        <taxon>Anguillidae</taxon>
        <taxon>Anguilla</taxon>
    </lineage>
</organism>
<dbReference type="AlphaFoldDB" id="A0A0E9T1I2"/>
<reference evidence="1" key="2">
    <citation type="journal article" date="2015" name="Fish Shellfish Immunol.">
        <title>Early steps in the European eel (Anguilla anguilla)-Vibrio vulnificus interaction in the gills: Role of the RtxA13 toxin.</title>
        <authorList>
            <person name="Callol A."/>
            <person name="Pajuelo D."/>
            <person name="Ebbesson L."/>
            <person name="Teles M."/>
            <person name="MacKenzie S."/>
            <person name="Amaro C."/>
        </authorList>
    </citation>
    <scope>NUCLEOTIDE SEQUENCE</scope>
</reference>
<dbReference type="EMBL" id="GBXM01061215">
    <property type="protein sequence ID" value="JAH47362.1"/>
    <property type="molecule type" value="Transcribed_RNA"/>
</dbReference>
<protein>
    <submittedName>
        <fullName evidence="1">Uncharacterized protein</fullName>
    </submittedName>
</protein>
<accession>A0A0E9T1I2</accession>
<reference evidence="1" key="1">
    <citation type="submission" date="2014-11" db="EMBL/GenBank/DDBJ databases">
        <authorList>
            <person name="Amaro Gonzalez C."/>
        </authorList>
    </citation>
    <scope>NUCLEOTIDE SEQUENCE</scope>
</reference>
<name>A0A0E9T1I2_ANGAN</name>